<sequence>MQYSIYYINSSLYIYYIIENEYCIFISGFNEPLPESKEPLHDHPYHDNFNQYFHENQPLDIPYIITGTPFEQKVLNELLKIPYGKTVTYQYIAKMINRPNSARAVANAIGKNQLPILIPCHRVIRSDGSMGGYKYSRDMKEWLLNHENIIT</sequence>
<comment type="catalytic activity">
    <reaction evidence="8">
        <text>a 6-O-methyl-2'-deoxyguanosine in DNA + L-cysteinyl-[protein] = S-methyl-L-cysteinyl-[protein] + a 2'-deoxyguanosine in DNA</text>
        <dbReference type="Rhea" id="RHEA:24000"/>
        <dbReference type="Rhea" id="RHEA-COMP:10131"/>
        <dbReference type="Rhea" id="RHEA-COMP:10132"/>
        <dbReference type="Rhea" id="RHEA-COMP:11367"/>
        <dbReference type="Rhea" id="RHEA-COMP:11368"/>
        <dbReference type="ChEBI" id="CHEBI:29950"/>
        <dbReference type="ChEBI" id="CHEBI:82612"/>
        <dbReference type="ChEBI" id="CHEBI:85445"/>
        <dbReference type="ChEBI" id="CHEBI:85448"/>
        <dbReference type="EC" id="2.1.1.63"/>
    </reaction>
</comment>
<evidence type="ECO:0000313" key="11">
    <source>
        <dbReference type="Proteomes" id="UP000277108"/>
    </source>
</evidence>
<dbReference type="Gene3D" id="1.10.10.10">
    <property type="entry name" value="Winged helix-like DNA-binding domain superfamily/Winged helix DNA-binding domain"/>
    <property type="match status" value="1"/>
</dbReference>
<dbReference type="EMBL" id="RKRK01000005">
    <property type="protein sequence ID" value="RPF54823.1"/>
    <property type="molecule type" value="Genomic_DNA"/>
</dbReference>
<dbReference type="Pfam" id="PF01035">
    <property type="entry name" value="DNA_binding_1"/>
    <property type="match status" value="1"/>
</dbReference>
<gene>
    <name evidence="10" type="ORF">EDD62_1600</name>
</gene>
<dbReference type="PANTHER" id="PTHR10815">
    <property type="entry name" value="METHYLATED-DNA--PROTEIN-CYSTEINE METHYLTRANSFERASE"/>
    <property type="match status" value="1"/>
</dbReference>
<dbReference type="CDD" id="cd06445">
    <property type="entry name" value="ATase"/>
    <property type="match status" value="1"/>
</dbReference>
<dbReference type="RefSeq" id="WP_123808427.1">
    <property type="nucleotide sequence ID" value="NZ_RKRK01000005.1"/>
</dbReference>
<keyword evidence="4 10" id="KW-0489">Methyltransferase</keyword>
<accession>A0A3N5BBP4</accession>
<evidence type="ECO:0000256" key="1">
    <source>
        <dbReference type="ARBA" id="ARBA00001286"/>
    </source>
</evidence>
<dbReference type="AlphaFoldDB" id="A0A3N5BBP4"/>
<dbReference type="InterPro" id="IPR036388">
    <property type="entry name" value="WH-like_DNA-bd_sf"/>
</dbReference>
<dbReference type="GO" id="GO:0006281">
    <property type="term" value="P:DNA repair"/>
    <property type="evidence" value="ECO:0007669"/>
    <property type="project" value="UniProtKB-KW"/>
</dbReference>
<evidence type="ECO:0000256" key="4">
    <source>
        <dbReference type="ARBA" id="ARBA00022603"/>
    </source>
</evidence>
<dbReference type="Proteomes" id="UP000277108">
    <property type="component" value="Unassembled WGS sequence"/>
</dbReference>
<dbReference type="PROSITE" id="PS00374">
    <property type="entry name" value="MGMT"/>
    <property type="match status" value="1"/>
</dbReference>
<reference evidence="10 11" key="1">
    <citation type="submission" date="2018-11" db="EMBL/GenBank/DDBJ databases">
        <title>Genomic Encyclopedia of Type Strains, Phase IV (KMG-IV): sequencing the most valuable type-strain genomes for metagenomic binning, comparative biology and taxonomic classification.</title>
        <authorList>
            <person name="Goeker M."/>
        </authorList>
    </citation>
    <scope>NUCLEOTIDE SEQUENCE [LARGE SCALE GENOMIC DNA]</scope>
    <source>
        <strain evidence="10 11">DSM 29158</strain>
    </source>
</reference>
<evidence type="ECO:0000259" key="9">
    <source>
        <dbReference type="Pfam" id="PF01035"/>
    </source>
</evidence>
<dbReference type="InterPro" id="IPR036217">
    <property type="entry name" value="MethylDNA_cys_MeTrfase_DNAb"/>
</dbReference>
<keyword evidence="6" id="KW-0227">DNA damage</keyword>
<keyword evidence="7" id="KW-0234">DNA repair</keyword>
<evidence type="ECO:0000313" key="10">
    <source>
        <dbReference type="EMBL" id="RPF54823.1"/>
    </source>
</evidence>
<dbReference type="PANTHER" id="PTHR10815:SF13">
    <property type="entry name" value="METHYLATED-DNA--PROTEIN-CYSTEINE METHYLTRANSFERASE"/>
    <property type="match status" value="1"/>
</dbReference>
<dbReference type="InterPro" id="IPR001497">
    <property type="entry name" value="MethylDNA_cys_MeTrfase_AS"/>
</dbReference>
<comment type="caution">
    <text evidence="10">The sequence shown here is derived from an EMBL/GenBank/DDBJ whole genome shotgun (WGS) entry which is preliminary data.</text>
</comment>
<evidence type="ECO:0000256" key="6">
    <source>
        <dbReference type="ARBA" id="ARBA00022763"/>
    </source>
</evidence>
<comment type="catalytic activity">
    <reaction evidence="1">
        <text>a 4-O-methyl-thymidine in DNA + L-cysteinyl-[protein] = a thymidine in DNA + S-methyl-L-cysteinyl-[protein]</text>
        <dbReference type="Rhea" id="RHEA:53428"/>
        <dbReference type="Rhea" id="RHEA-COMP:10131"/>
        <dbReference type="Rhea" id="RHEA-COMP:10132"/>
        <dbReference type="Rhea" id="RHEA-COMP:13555"/>
        <dbReference type="Rhea" id="RHEA-COMP:13556"/>
        <dbReference type="ChEBI" id="CHEBI:29950"/>
        <dbReference type="ChEBI" id="CHEBI:82612"/>
        <dbReference type="ChEBI" id="CHEBI:137386"/>
        <dbReference type="ChEBI" id="CHEBI:137387"/>
        <dbReference type="EC" id="2.1.1.63"/>
    </reaction>
</comment>
<dbReference type="FunFam" id="1.10.10.10:FF:000214">
    <property type="entry name" value="Methylated-DNA--protein-cysteine methyltransferase"/>
    <property type="match status" value="1"/>
</dbReference>
<evidence type="ECO:0000256" key="5">
    <source>
        <dbReference type="ARBA" id="ARBA00022679"/>
    </source>
</evidence>
<evidence type="ECO:0000256" key="2">
    <source>
        <dbReference type="ARBA" id="ARBA00008711"/>
    </source>
</evidence>
<evidence type="ECO:0000256" key="7">
    <source>
        <dbReference type="ARBA" id="ARBA00023204"/>
    </source>
</evidence>
<keyword evidence="5 10" id="KW-0808">Transferase</keyword>
<dbReference type="OrthoDB" id="9802228at2"/>
<comment type="similarity">
    <text evidence="2">Belongs to the MGMT family.</text>
</comment>
<evidence type="ECO:0000256" key="8">
    <source>
        <dbReference type="ARBA" id="ARBA00049348"/>
    </source>
</evidence>
<dbReference type="GO" id="GO:0032259">
    <property type="term" value="P:methylation"/>
    <property type="evidence" value="ECO:0007669"/>
    <property type="project" value="UniProtKB-KW"/>
</dbReference>
<dbReference type="EC" id="2.1.1.63" evidence="3"/>
<protein>
    <recommendedName>
        <fullName evidence="3">methylated-DNA--[protein]-cysteine S-methyltransferase</fullName>
        <ecNumber evidence="3">2.1.1.63</ecNumber>
    </recommendedName>
</protein>
<organism evidence="10 11">
    <name type="scientific">Abyssicoccus albus</name>
    <dbReference type="NCBI Taxonomy" id="1817405"/>
    <lineage>
        <taxon>Bacteria</taxon>
        <taxon>Bacillati</taxon>
        <taxon>Bacillota</taxon>
        <taxon>Bacilli</taxon>
        <taxon>Bacillales</taxon>
        <taxon>Abyssicoccaceae</taxon>
    </lineage>
</organism>
<dbReference type="NCBIfam" id="TIGR00589">
    <property type="entry name" value="ogt"/>
    <property type="match status" value="1"/>
</dbReference>
<dbReference type="InterPro" id="IPR014048">
    <property type="entry name" value="MethylDNA_cys_MeTrfase_DNA-bd"/>
</dbReference>
<proteinExistence type="inferred from homology"/>
<dbReference type="SUPFAM" id="SSF46767">
    <property type="entry name" value="Methylated DNA-protein cysteine methyltransferase, C-terminal domain"/>
    <property type="match status" value="1"/>
</dbReference>
<dbReference type="GO" id="GO:0003908">
    <property type="term" value="F:methylated-DNA-[protein]-cysteine S-methyltransferase activity"/>
    <property type="evidence" value="ECO:0007669"/>
    <property type="project" value="UniProtKB-EC"/>
</dbReference>
<keyword evidence="11" id="KW-1185">Reference proteome</keyword>
<name>A0A3N5BBP4_9BACL</name>
<evidence type="ECO:0000256" key="3">
    <source>
        <dbReference type="ARBA" id="ARBA00011918"/>
    </source>
</evidence>
<feature type="domain" description="Methylated-DNA-[protein]-cysteine S-methyltransferase DNA binding" evidence="9">
    <location>
        <begin position="69"/>
        <end position="148"/>
    </location>
</feature>